<comment type="similarity">
    <text evidence="16">Belongs to the SEDS family. FtsW subfamily.</text>
</comment>
<evidence type="ECO:0000256" key="13">
    <source>
        <dbReference type="ARBA" id="ARBA00023316"/>
    </source>
</evidence>
<dbReference type="GO" id="GO:0032153">
    <property type="term" value="C:cell division site"/>
    <property type="evidence" value="ECO:0007669"/>
    <property type="project" value="TreeGrafter"/>
</dbReference>
<evidence type="ECO:0000256" key="1">
    <source>
        <dbReference type="ARBA" id="ARBA00004651"/>
    </source>
</evidence>
<organism evidence="22">
    <name type="scientific">Desulfofervidus auxilii</name>
    <dbReference type="NCBI Taxonomy" id="1621989"/>
    <lineage>
        <taxon>Bacteria</taxon>
        <taxon>Pseudomonadati</taxon>
        <taxon>Thermodesulfobacteriota</taxon>
        <taxon>Candidatus Desulfofervidia</taxon>
        <taxon>Candidatus Desulfofervidales</taxon>
        <taxon>Candidatus Desulfofervidaceae</taxon>
        <taxon>Candidatus Desulfofervidus</taxon>
    </lineage>
</organism>
<dbReference type="InterPro" id="IPR013437">
    <property type="entry name" value="FtsW"/>
</dbReference>
<keyword evidence="11 21" id="KW-0472">Membrane</keyword>
<dbReference type="GO" id="GO:0008955">
    <property type="term" value="F:peptidoglycan glycosyltransferase activity"/>
    <property type="evidence" value="ECO:0007669"/>
    <property type="project" value="UniProtKB-EC"/>
</dbReference>
<feature type="transmembrane region" description="Helical" evidence="21">
    <location>
        <begin position="77"/>
        <end position="96"/>
    </location>
</feature>
<evidence type="ECO:0000256" key="3">
    <source>
        <dbReference type="ARBA" id="ARBA00022475"/>
    </source>
</evidence>
<dbReference type="PANTHER" id="PTHR30474">
    <property type="entry name" value="CELL CYCLE PROTEIN"/>
    <property type="match status" value="1"/>
</dbReference>
<accession>A0A7V0IA54</accession>
<dbReference type="GO" id="GO:0009252">
    <property type="term" value="P:peptidoglycan biosynthetic process"/>
    <property type="evidence" value="ECO:0007669"/>
    <property type="project" value="UniProtKB-KW"/>
</dbReference>
<gene>
    <name evidence="22" type="primary">ftsW</name>
    <name evidence="22" type="ORF">ENF30_01900</name>
</gene>
<dbReference type="AlphaFoldDB" id="A0A7V0IA54"/>
<evidence type="ECO:0000256" key="5">
    <source>
        <dbReference type="ARBA" id="ARBA00022676"/>
    </source>
</evidence>
<name>A0A7V0IA54_DESA2</name>
<dbReference type="EMBL" id="DQWQ01000083">
    <property type="protein sequence ID" value="HDD35533.1"/>
    <property type="molecule type" value="Genomic_DNA"/>
</dbReference>
<keyword evidence="7 21" id="KW-0812">Transmembrane</keyword>
<evidence type="ECO:0000256" key="7">
    <source>
        <dbReference type="ARBA" id="ARBA00022692"/>
    </source>
</evidence>
<evidence type="ECO:0000313" key="22">
    <source>
        <dbReference type="EMBL" id="HDD35533.1"/>
    </source>
</evidence>
<comment type="catalytic activity">
    <reaction evidence="20">
        <text>[GlcNAc-(1-&gt;4)-Mur2Ac(oyl-L-Ala-gamma-D-Glu-L-Lys-D-Ala-D-Ala)](n)-di-trans,octa-cis-undecaprenyl diphosphate + beta-D-GlcNAc-(1-&gt;4)-Mur2Ac(oyl-L-Ala-gamma-D-Glu-L-Lys-D-Ala-D-Ala)-di-trans,octa-cis-undecaprenyl diphosphate = [GlcNAc-(1-&gt;4)-Mur2Ac(oyl-L-Ala-gamma-D-Glu-L-Lys-D-Ala-D-Ala)](n+1)-di-trans,octa-cis-undecaprenyl diphosphate + di-trans,octa-cis-undecaprenyl diphosphate + H(+)</text>
        <dbReference type="Rhea" id="RHEA:23708"/>
        <dbReference type="Rhea" id="RHEA-COMP:9602"/>
        <dbReference type="Rhea" id="RHEA-COMP:9603"/>
        <dbReference type="ChEBI" id="CHEBI:15378"/>
        <dbReference type="ChEBI" id="CHEBI:58405"/>
        <dbReference type="ChEBI" id="CHEBI:60033"/>
        <dbReference type="ChEBI" id="CHEBI:78435"/>
        <dbReference type="EC" id="2.4.99.28"/>
    </reaction>
</comment>
<keyword evidence="10 21" id="KW-1133">Transmembrane helix</keyword>
<evidence type="ECO:0000256" key="6">
    <source>
        <dbReference type="ARBA" id="ARBA00022679"/>
    </source>
</evidence>
<keyword evidence="4" id="KW-0132">Cell division</keyword>
<dbReference type="NCBIfam" id="TIGR02614">
    <property type="entry name" value="ftsW"/>
    <property type="match status" value="1"/>
</dbReference>
<evidence type="ECO:0000256" key="8">
    <source>
        <dbReference type="ARBA" id="ARBA00022960"/>
    </source>
</evidence>
<evidence type="ECO:0000256" key="10">
    <source>
        <dbReference type="ARBA" id="ARBA00022989"/>
    </source>
</evidence>
<comment type="subcellular location">
    <subcellularLocation>
        <location evidence="1">Cell membrane</location>
        <topology evidence="1">Multi-pass membrane protein</topology>
    </subcellularLocation>
</comment>
<feature type="transmembrane region" description="Helical" evidence="21">
    <location>
        <begin position="369"/>
        <end position="388"/>
    </location>
</feature>
<evidence type="ECO:0000256" key="19">
    <source>
        <dbReference type="ARBA" id="ARBA00044770"/>
    </source>
</evidence>
<dbReference type="PANTHER" id="PTHR30474:SF2">
    <property type="entry name" value="PEPTIDOGLYCAN GLYCOSYLTRANSFERASE FTSW-RELATED"/>
    <property type="match status" value="1"/>
</dbReference>
<dbReference type="EC" id="2.4.99.28" evidence="19"/>
<evidence type="ECO:0000256" key="14">
    <source>
        <dbReference type="ARBA" id="ARBA00032370"/>
    </source>
</evidence>
<comment type="pathway">
    <text evidence="2">Cell wall biogenesis; peptidoglycan biosynthesis.</text>
</comment>
<feature type="transmembrane region" description="Helical" evidence="21">
    <location>
        <begin position="37"/>
        <end position="56"/>
    </location>
</feature>
<feature type="transmembrane region" description="Helical" evidence="21">
    <location>
        <begin position="102"/>
        <end position="122"/>
    </location>
</feature>
<evidence type="ECO:0000256" key="11">
    <source>
        <dbReference type="ARBA" id="ARBA00023136"/>
    </source>
</evidence>
<feature type="transmembrane region" description="Helical" evidence="21">
    <location>
        <begin position="329"/>
        <end position="357"/>
    </location>
</feature>
<keyword evidence="8" id="KW-0133">Cell shape</keyword>
<feature type="transmembrane region" description="Helical" evidence="21">
    <location>
        <begin position="199"/>
        <end position="231"/>
    </location>
</feature>
<dbReference type="GO" id="GO:0015648">
    <property type="term" value="F:lipid-linked peptidoglycan transporter activity"/>
    <property type="evidence" value="ECO:0007669"/>
    <property type="project" value="TreeGrafter"/>
</dbReference>
<dbReference type="Proteomes" id="UP000885706">
    <property type="component" value="Unassembled WGS sequence"/>
</dbReference>
<protein>
    <recommendedName>
        <fullName evidence="17">Probable peptidoglycan glycosyltransferase FtsW</fullName>
        <ecNumber evidence="19">2.4.99.28</ecNumber>
    </recommendedName>
    <alternativeName>
        <fullName evidence="18">Cell division protein FtsW</fullName>
    </alternativeName>
    <alternativeName>
        <fullName evidence="15">Cell wall polymerase</fullName>
    </alternativeName>
    <alternativeName>
        <fullName evidence="14">Peptidoglycan polymerase</fullName>
    </alternativeName>
</protein>
<dbReference type="GO" id="GO:0071555">
    <property type="term" value="P:cell wall organization"/>
    <property type="evidence" value="ECO:0007669"/>
    <property type="project" value="UniProtKB-KW"/>
</dbReference>
<evidence type="ECO:0000256" key="17">
    <source>
        <dbReference type="ARBA" id="ARBA00041185"/>
    </source>
</evidence>
<evidence type="ECO:0000256" key="12">
    <source>
        <dbReference type="ARBA" id="ARBA00023306"/>
    </source>
</evidence>
<feature type="transmembrane region" description="Helical" evidence="21">
    <location>
        <begin position="167"/>
        <end position="187"/>
    </location>
</feature>
<evidence type="ECO:0000256" key="4">
    <source>
        <dbReference type="ARBA" id="ARBA00022618"/>
    </source>
</evidence>
<keyword evidence="12" id="KW-0131">Cell cycle</keyword>
<evidence type="ECO:0000256" key="20">
    <source>
        <dbReference type="ARBA" id="ARBA00049902"/>
    </source>
</evidence>
<proteinExistence type="inferred from homology"/>
<dbReference type="GO" id="GO:0005886">
    <property type="term" value="C:plasma membrane"/>
    <property type="evidence" value="ECO:0007669"/>
    <property type="project" value="UniProtKB-SubCell"/>
</dbReference>
<sequence>MFYFLLPVQVLTCLLTINIEGKNLKKQFMRFKTNLDLWLIIIVIALTGIGIMMVFSSSFLLAQKKFQDPYFFLKHQLFYTIISFCLMTVLAKHIPYQFYQRFSHIILLLAIIGLILVLLPGLKREVNNASRWIRLGPFSFQPSEFTKLAFIIYLSALISREEKIKQFSIGVLPVFITLCLLAILLIAEPDMGSVILLSILTFIMLFLGGTKILHLLIITCPTLAAIIYLLIESPYRIKRLLAYLHPERDPLGVGYVILHSKLAFASGGILGQGLGASRQKLFYLPEPYTDYIFSIIGEEMGFIGVIVVILIFAMLFWRGIEIARGARDLFGFYLAIGITLWLSIQALIHMGVCLGLLPPKGITLPFISYGGSSLLINYMAIGILQNIYTQGHR</sequence>
<evidence type="ECO:0000256" key="18">
    <source>
        <dbReference type="ARBA" id="ARBA00041418"/>
    </source>
</evidence>
<evidence type="ECO:0000256" key="21">
    <source>
        <dbReference type="SAM" id="Phobius"/>
    </source>
</evidence>
<evidence type="ECO:0000256" key="16">
    <source>
        <dbReference type="ARBA" id="ARBA00038053"/>
    </source>
</evidence>
<dbReference type="GO" id="GO:0051301">
    <property type="term" value="P:cell division"/>
    <property type="evidence" value="ECO:0007669"/>
    <property type="project" value="UniProtKB-KW"/>
</dbReference>
<keyword evidence="5" id="KW-0328">Glycosyltransferase</keyword>
<reference evidence="22" key="1">
    <citation type="journal article" date="2020" name="mSystems">
        <title>Genome- and Community-Level Interaction Insights into Carbon Utilization and Element Cycling Functions of Hydrothermarchaeota in Hydrothermal Sediment.</title>
        <authorList>
            <person name="Zhou Z."/>
            <person name="Liu Y."/>
            <person name="Xu W."/>
            <person name="Pan J."/>
            <person name="Luo Z.H."/>
            <person name="Li M."/>
        </authorList>
    </citation>
    <scope>NUCLEOTIDE SEQUENCE [LARGE SCALE GENOMIC DNA]</scope>
    <source>
        <strain evidence="22">HyVt-113</strain>
    </source>
</reference>
<dbReference type="InterPro" id="IPR001182">
    <property type="entry name" value="FtsW/RodA"/>
</dbReference>
<evidence type="ECO:0000256" key="9">
    <source>
        <dbReference type="ARBA" id="ARBA00022984"/>
    </source>
</evidence>
<dbReference type="Pfam" id="PF01098">
    <property type="entry name" value="FTSW_RODA_SPOVE"/>
    <property type="match status" value="1"/>
</dbReference>
<keyword evidence="3" id="KW-1003">Cell membrane</keyword>
<keyword evidence="9" id="KW-0573">Peptidoglycan synthesis</keyword>
<keyword evidence="13" id="KW-0961">Cell wall biogenesis/degradation</keyword>
<evidence type="ECO:0000256" key="15">
    <source>
        <dbReference type="ARBA" id="ARBA00033270"/>
    </source>
</evidence>
<feature type="transmembrane region" description="Helical" evidence="21">
    <location>
        <begin position="291"/>
        <end position="317"/>
    </location>
</feature>
<dbReference type="GO" id="GO:0008360">
    <property type="term" value="P:regulation of cell shape"/>
    <property type="evidence" value="ECO:0007669"/>
    <property type="project" value="UniProtKB-KW"/>
</dbReference>
<evidence type="ECO:0000256" key="2">
    <source>
        <dbReference type="ARBA" id="ARBA00004752"/>
    </source>
</evidence>
<comment type="caution">
    <text evidence="22">The sequence shown here is derived from an EMBL/GenBank/DDBJ whole genome shotgun (WGS) entry which is preliminary data.</text>
</comment>
<keyword evidence="6" id="KW-0808">Transferase</keyword>